<keyword evidence="6 12" id="KW-0812">Transmembrane</keyword>
<evidence type="ECO:0000256" key="1">
    <source>
        <dbReference type="ARBA" id="ARBA00004323"/>
    </source>
</evidence>
<evidence type="ECO:0000256" key="7">
    <source>
        <dbReference type="ARBA" id="ARBA00022968"/>
    </source>
</evidence>
<feature type="transmembrane region" description="Helical" evidence="12">
    <location>
        <begin position="14"/>
        <end position="34"/>
    </location>
</feature>
<dbReference type="GO" id="GO:0046354">
    <property type="term" value="P:mannan biosynthetic process"/>
    <property type="evidence" value="ECO:0007669"/>
    <property type="project" value="UniProtKB-ARBA"/>
</dbReference>
<comment type="pathway">
    <text evidence="2">Protein modification; protein glycosylation.</text>
</comment>
<dbReference type="HOGENOM" id="CLU_015387_0_0_1"/>
<organism evidence="14">
    <name type="scientific">Candida tenuis (strain ATCC 10573 / BCRC 21748 / CBS 615 / JCM 9827 / NBRC 10315 / NRRL Y-1498 / VKM Y-70)</name>
    <name type="common">Yeast</name>
    <name type="synonym">Yamadazyma tenuis</name>
    <dbReference type="NCBI Taxonomy" id="590646"/>
    <lineage>
        <taxon>Eukaryota</taxon>
        <taxon>Fungi</taxon>
        <taxon>Dikarya</taxon>
        <taxon>Ascomycota</taxon>
        <taxon>Saccharomycotina</taxon>
        <taxon>Pichiomycetes</taxon>
        <taxon>Debaryomycetaceae</taxon>
        <taxon>Yamadazyma</taxon>
    </lineage>
</organism>
<keyword evidence="9" id="KW-0333">Golgi apparatus</keyword>
<evidence type="ECO:0000256" key="12">
    <source>
        <dbReference type="SAM" id="Phobius"/>
    </source>
</evidence>
<reference evidence="13 14" key="1">
    <citation type="journal article" date="2011" name="Proc. Natl. Acad. Sci. U.S.A.">
        <title>Comparative genomics of xylose-fermenting fungi for enhanced biofuel production.</title>
        <authorList>
            <person name="Wohlbach D.J."/>
            <person name="Kuo A."/>
            <person name="Sato T.K."/>
            <person name="Potts K.M."/>
            <person name="Salamov A.A."/>
            <person name="LaButti K.M."/>
            <person name="Sun H."/>
            <person name="Clum A."/>
            <person name="Pangilinan J.L."/>
            <person name="Lindquist E.A."/>
            <person name="Lucas S."/>
            <person name="Lapidus A."/>
            <person name="Jin M."/>
            <person name="Gunawan C."/>
            <person name="Balan V."/>
            <person name="Dale B.E."/>
            <person name="Jeffries T.W."/>
            <person name="Zinkel R."/>
            <person name="Barry K.W."/>
            <person name="Grigoriev I.V."/>
            <person name="Gasch A.P."/>
        </authorList>
    </citation>
    <scope>NUCLEOTIDE SEQUENCE [LARGE SCALE GENOMIC DNA]</scope>
    <source>
        <strain evidence="14">ATCC 10573 / BCRC 21748 / CBS 615 / JCM 9827 / NBRC 10315 / NRRL Y-1498 / VKM Y-70</strain>
    </source>
</reference>
<dbReference type="UniPathway" id="UPA00378"/>
<dbReference type="OrthoDB" id="430354at2759"/>
<evidence type="ECO:0000256" key="11">
    <source>
        <dbReference type="ARBA" id="ARBA00023180"/>
    </source>
</evidence>
<accession>G3BDF5</accession>
<comment type="similarity">
    <text evidence="3">Belongs to the MNN1/MNT family.</text>
</comment>
<evidence type="ECO:0000256" key="6">
    <source>
        <dbReference type="ARBA" id="ARBA00022692"/>
    </source>
</evidence>
<dbReference type="PANTHER" id="PTHR31392">
    <property type="entry name" value="ALPHA-1,3-MANNOSYLTRANSFERASE MNN1-RELATED"/>
    <property type="match status" value="1"/>
</dbReference>
<proteinExistence type="inferred from homology"/>
<dbReference type="EMBL" id="GL996528">
    <property type="protein sequence ID" value="EGV60946.1"/>
    <property type="molecule type" value="Genomic_DNA"/>
</dbReference>
<dbReference type="SUPFAM" id="SSF53448">
    <property type="entry name" value="Nucleotide-diphospho-sugar transferases"/>
    <property type="match status" value="1"/>
</dbReference>
<keyword evidence="11" id="KW-0325">Glycoprotein</keyword>
<sequence length="534" mass="62422">MEKTFNLSHNRKPVFYGFIAIWLISAGIWVYVYTPIDFSESETSIYHSELRAPNADLSNPLNVKKIDVFEDCTIQKLVRTLGIEDTRSIDSHSSVYDQMLEKRALSDILTNLDFTERCNLYFKNLFVRDHNWFVDPNEDFPLEHRDAFDLQSFKKETSERVREKFAQMLNLEYDKINFDDENVRKEVDRLTEEEFNEFWERTMKTEQKIVDYLSHLRIFNKCYVTSDNRYIMSKANELIEKEANSIDHTEFKADDDESLINDSGSKSCSELESRIYKWVSHSYPIYERWTGEIFLSPPDLRKFVRHPEVFKTTNSKFKGFTERPSKSASTLNGPCFFNKFKNSLNGKGIVLSIGDKHVDDIVRLIRLLRALNNHYPIQIVFYDSLSDETKARIVAAARNKMVDLPESFHKVSKHFPPDYLNVQDGGLPKQEVWFVNTYNAIHDHFKDKFKRFANKFLATLFNSFEEFMLVDADTTTELKSQQKGGTWKVDIVIVIYGGLTSDGQDNTQVGRVFEFDQDSIDLSSYFGDIWVGNE</sequence>
<evidence type="ECO:0000313" key="13">
    <source>
        <dbReference type="EMBL" id="EGV60946.1"/>
    </source>
</evidence>
<dbReference type="AlphaFoldDB" id="G3BDF5"/>
<dbReference type="Proteomes" id="UP000000707">
    <property type="component" value="Unassembled WGS sequence"/>
</dbReference>
<keyword evidence="10 12" id="KW-0472">Membrane</keyword>
<dbReference type="Pfam" id="PF11051">
    <property type="entry name" value="Mannosyl_trans3"/>
    <property type="match status" value="1"/>
</dbReference>
<evidence type="ECO:0000256" key="10">
    <source>
        <dbReference type="ARBA" id="ARBA00023136"/>
    </source>
</evidence>
<dbReference type="InterPro" id="IPR029044">
    <property type="entry name" value="Nucleotide-diphossugar_trans"/>
</dbReference>
<keyword evidence="5" id="KW-0808">Transferase</keyword>
<comment type="subcellular location">
    <subcellularLocation>
        <location evidence="1">Golgi apparatus membrane</location>
        <topology evidence="1">Single-pass type II membrane protein</topology>
    </subcellularLocation>
</comment>
<keyword evidence="4" id="KW-0328">Glycosyltransferase</keyword>
<keyword evidence="14" id="KW-1185">Reference proteome</keyword>
<evidence type="ECO:0000256" key="9">
    <source>
        <dbReference type="ARBA" id="ARBA00023034"/>
    </source>
</evidence>
<evidence type="ECO:0000313" key="14">
    <source>
        <dbReference type="Proteomes" id="UP000000707"/>
    </source>
</evidence>
<evidence type="ECO:0000256" key="4">
    <source>
        <dbReference type="ARBA" id="ARBA00022676"/>
    </source>
</evidence>
<dbReference type="GO" id="GO:0000033">
    <property type="term" value="F:alpha-1,3-mannosyltransferase activity"/>
    <property type="evidence" value="ECO:0007669"/>
    <property type="project" value="TreeGrafter"/>
</dbReference>
<protein>
    <submittedName>
        <fullName evidence="13">Uncharacterized protein</fullName>
    </submittedName>
</protein>
<name>G3BDF5_CANTC</name>
<keyword evidence="8 12" id="KW-1133">Transmembrane helix</keyword>
<evidence type="ECO:0000256" key="5">
    <source>
        <dbReference type="ARBA" id="ARBA00022679"/>
    </source>
</evidence>
<gene>
    <name evidence="13" type="ORF">CANTEDRAFT_137417</name>
</gene>
<keyword evidence="7" id="KW-0735">Signal-anchor</keyword>
<dbReference type="PANTHER" id="PTHR31392:SF1">
    <property type="entry name" value="ALPHA-1,3-MANNOSYLTRANSFERASE MNN1-RELATED"/>
    <property type="match status" value="1"/>
</dbReference>
<dbReference type="InterPro" id="IPR022751">
    <property type="entry name" value="Alpha_mannosyltransferase"/>
</dbReference>
<evidence type="ECO:0000256" key="2">
    <source>
        <dbReference type="ARBA" id="ARBA00004922"/>
    </source>
</evidence>
<evidence type="ECO:0000256" key="3">
    <source>
        <dbReference type="ARBA" id="ARBA00009105"/>
    </source>
</evidence>
<dbReference type="GO" id="GO:0000139">
    <property type="term" value="C:Golgi membrane"/>
    <property type="evidence" value="ECO:0007669"/>
    <property type="project" value="UniProtKB-SubCell"/>
</dbReference>
<dbReference type="eggNOG" id="ENOG502RZ48">
    <property type="taxonomic scope" value="Eukaryota"/>
</dbReference>
<dbReference type="GO" id="GO:0006493">
    <property type="term" value="P:protein O-linked glycosylation"/>
    <property type="evidence" value="ECO:0007669"/>
    <property type="project" value="TreeGrafter"/>
</dbReference>
<evidence type="ECO:0000256" key="8">
    <source>
        <dbReference type="ARBA" id="ARBA00022989"/>
    </source>
</evidence>